<dbReference type="GO" id="GO:0055052">
    <property type="term" value="C:ATP-binding cassette (ABC) transporter complex, substrate-binding subunit-containing"/>
    <property type="evidence" value="ECO:0007669"/>
    <property type="project" value="TreeGrafter"/>
</dbReference>
<evidence type="ECO:0000313" key="4">
    <source>
        <dbReference type="EMBL" id="SDF19648.1"/>
    </source>
</evidence>
<name>A0A1H9ZV53_9FIRM</name>
<organism evidence="5 6">
    <name type="scientific">Halanaerobium congolense</name>
    <dbReference type="NCBI Taxonomy" id="54121"/>
    <lineage>
        <taxon>Bacteria</taxon>
        <taxon>Bacillati</taxon>
        <taxon>Bacillota</taxon>
        <taxon>Clostridia</taxon>
        <taxon>Halanaerobiales</taxon>
        <taxon>Halanaerobiaceae</taxon>
        <taxon>Halanaerobium</taxon>
    </lineage>
</organism>
<dbReference type="EMBL" id="FNBJ01000007">
    <property type="protein sequence ID" value="SDF19648.1"/>
    <property type="molecule type" value="Genomic_DNA"/>
</dbReference>
<proteinExistence type="inferred from homology"/>
<sequence>MVIKIKSINILAVGDPAVEVYNDPKYGFLEEFQKNKQIEVNFEIVSFNKYYEELMKSFQKYKYDVVMVAGHLWLKEFVEKDYLAELKLTAAQDYNYLDIVEEIREELELDGKKYLLPSFSDGHILVYRKSNKTKNIGEKITIKELIAVVKSFEQAANPFVLKADVSEIFLDLLPYFRAEGLEPFSEAGEFLLNNETGIEAFNNYLVLKKYCNKNIVNFGNEEVKNVIQKKKVELAVTWSGQLGSVMDNDCLEKDSLDFAYLEKPWKTTWSFALNNLSQKKEAAEEFMYYITSQKVDRSVGEHCGNPTRLSNFEADREKFRWYKVVLEMLINSKNLPDFKNMGSLISSCSGEFHQALKGKISVEEALNNIEKLI</sequence>
<dbReference type="Gene3D" id="3.40.190.10">
    <property type="entry name" value="Periplasmic binding protein-like II"/>
    <property type="match status" value="2"/>
</dbReference>
<protein>
    <submittedName>
        <fullName evidence="5">Carbohydrate ABC transporter substrate-binding protein, CUT1 family</fullName>
    </submittedName>
</protein>
<dbReference type="PANTHER" id="PTHR30061">
    <property type="entry name" value="MALTOSE-BINDING PERIPLASMIC PROTEIN"/>
    <property type="match status" value="1"/>
</dbReference>
<evidence type="ECO:0000313" key="5">
    <source>
        <dbReference type="EMBL" id="SES85655.1"/>
    </source>
</evidence>
<keyword evidence="3" id="KW-0732">Signal</keyword>
<dbReference type="EMBL" id="FOHG01000008">
    <property type="protein sequence ID" value="SES85655.1"/>
    <property type="molecule type" value="Genomic_DNA"/>
</dbReference>
<dbReference type="GO" id="GO:0042956">
    <property type="term" value="P:maltodextrin transmembrane transport"/>
    <property type="evidence" value="ECO:0007669"/>
    <property type="project" value="TreeGrafter"/>
</dbReference>
<accession>A0A1H9ZV53</accession>
<dbReference type="PANTHER" id="PTHR30061:SF50">
    <property type="entry name" value="MALTOSE_MALTODEXTRIN-BINDING PERIPLASMIC PROTEIN"/>
    <property type="match status" value="1"/>
</dbReference>
<dbReference type="SUPFAM" id="SSF53850">
    <property type="entry name" value="Periplasmic binding protein-like II"/>
    <property type="match status" value="1"/>
</dbReference>
<dbReference type="GO" id="GO:0015768">
    <property type="term" value="P:maltose transport"/>
    <property type="evidence" value="ECO:0007669"/>
    <property type="project" value="TreeGrafter"/>
</dbReference>
<dbReference type="Proteomes" id="UP000198612">
    <property type="component" value="Unassembled WGS sequence"/>
</dbReference>
<dbReference type="Pfam" id="PF01547">
    <property type="entry name" value="SBP_bac_1"/>
    <property type="match status" value="1"/>
</dbReference>
<keyword evidence="2" id="KW-0813">Transport</keyword>
<gene>
    <name evidence="4" type="ORF">SAMN04488598_107117</name>
    <name evidence="5" type="ORF">SAMN04515652_108117</name>
</gene>
<evidence type="ECO:0000313" key="6">
    <source>
        <dbReference type="Proteomes" id="UP000198612"/>
    </source>
</evidence>
<keyword evidence="7" id="KW-1185">Reference proteome</keyword>
<dbReference type="GO" id="GO:1901982">
    <property type="term" value="F:maltose binding"/>
    <property type="evidence" value="ECO:0007669"/>
    <property type="project" value="TreeGrafter"/>
</dbReference>
<evidence type="ECO:0000313" key="7">
    <source>
        <dbReference type="Proteomes" id="UP000199519"/>
    </source>
</evidence>
<dbReference type="AlphaFoldDB" id="A0A1H9ZV53"/>
<evidence type="ECO:0000256" key="1">
    <source>
        <dbReference type="ARBA" id="ARBA00008520"/>
    </source>
</evidence>
<evidence type="ECO:0000256" key="3">
    <source>
        <dbReference type="ARBA" id="ARBA00022729"/>
    </source>
</evidence>
<comment type="similarity">
    <text evidence="1">Belongs to the bacterial solute-binding protein 1 family.</text>
</comment>
<reference evidence="6 7" key="1">
    <citation type="submission" date="2016-10" db="EMBL/GenBank/DDBJ databases">
        <authorList>
            <person name="Varghese N."/>
            <person name="Submissions S."/>
        </authorList>
    </citation>
    <scope>NUCLEOTIDE SEQUENCE [LARGE SCALE GENOMIC DNA]</scope>
    <source>
        <strain evidence="4 7">WG2</strain>
        <strain evidence="5 6">WG5</strain>
    </source>
</reference>
<dbReference type="InterPro" id="IPR006059">
    <property type="entry name" value="SBP"/>
</dbReference>
<dbReference type="Proteomes" id="UP000199519">
    <property type="component" value="Unassembled WGS sequence"/>
</dbReference>
<evidence type="ECO:0000256" key="2">
    <source>
        <dbReference type="ARBA" id="ARBA00022448"/>
    </source>
</evidence>